<evidence type="ECO:0000256" key="3">
    <source>
        <dbReference type="SAM" id="SignalP"/>
    </source>
</evidence>
<dbReference type="InterPro" id="IPR053088">
    <property type="entry name" value="Beta-glucosidase/SUN-like"/>
</dbReference>
<dbReference type="OrthoDB" id="5554151at2759"/>
<feature type="region of interest" description="Disordered" evidence="2">
    <location>
        <begin position="317"/>
        <end position="467"/>
    </location>
</feature>
<gene>
    <name evidence="4" type="ORF">CBYS24578_00003261</name>
</gene>
<dbReference type="EMBL" id="CABFNO020001546">
    <property type="protein sequence ID" value="CAG9997687.1"/>
    <property type="molecule type" value="Genomic_DNA"/>
</dbReference>
<reference evidence="5" key="1">
    <citation type="submission" date="2019-06" db="EMBL/GenBank/DDBJ databases">
        <authorList>
            <person name="Broberg M."/>
        </authorList>
    </citation>
    <scope>NUCLEOTIDE SEQUENCE [LARGE SCALE GENOMIC DNA]</scope>
</reference>
<name>A0A9N9Y8P9_9HYPO</name>
<dbReference type="PANTHER" id="PTHR31654">
    <property type="entry name" value="SECRETED BETA-GLUCOSIDASE ADG3-RELATED"/>
    <property type="match status" value="1"/>
</dbReference>
<feature type="compositionally biased region" description="Low complexity" evidence="2">
    <location>
        <begin position="319"/>
        <end position="328"/>
    </location>
</feature>
<feature type="compositionally biased region" description="Low complexity" evidence="2">
    <location>
        <begin position="337"/>
        <end position="409"/>
    </location>
</feature>
<keyword evidence="5" id="KW-1185">Reference proteome</keyword>
<dbReference type="Pfam" id="PF03856">
    <property type="entry name" value="SUN"/>
    <property type="match status" value="1"/>
</dbReference>
<reference evidence="4 5" key="2">
    <citation type="submission" date="2021-10" db="EMBL/GenBank/DDBJ databases">
        <authorList>
            <person name="Piombo E."/>
        </authorList>
    </citation>
    <scope>NUCLEOTIDE SEQUENCE [LARGE SCALE GENOMIC DNA]</scope>
</reference>
<evidence type="ECO:0000256" key="2">
    <source>
        <dbReference type="SAM" id="MobiDB-lite"/>
    </source>
</evidence>
<feature type="signal peptide" evidence="3">
    <location>
        <begin position="1"/>
        <end position="24"/>
    </location>
</feature>
<dbReference type="PANTHER" id="PTHR31654:SF0">
    <property type="entry name" value="SECRETED BETA-GLUCOSIDASE ADG3-RELATED"/>
    <property type="match status" value="1"/>
</dbReference>
<dbReference type="Proteomes" id="UP000754883">
    <property type="component" value="Unassembled WGS sequence"/>
</dbReference>
<accession>A0A9N9Y8P9</accession>
<protein>
    <recommendedName>
        <fullName evidence="6">Secreted beta-glucosidase adg3</fullName>
    </recommendedName>
</protein>
<feature type="compositionally biased region" description="Polar residues" evidence="2">
    <location>
        <begin position="427"/>
        <end position="453"/>
    </location>
</feature>
<evidence type="ECO:0008006" key="6">
    <source>
        <dbReference type="Google" id="ProtNLM"/>
    </source>
</evidence>
<feature type="chain" id="PRO_5040341395" description="Secreted beta-glucosidase adg3" evidence="3">
    <location>
        <begin position="25"/>
        <end position="484"/>
    </location>
</feature>
<evidence type="ECO:0000256" key="1">
    <source>
        <dbReference type="ARBA" id="ARBA00010579"/>
    </source>
</evidence>
<keyword evidence="3" id="KW-0732">Signal</keyword>
<proteinExistence type="inferred from homology"/>
<evidence type="ECO:0000313" key="4">
    <source>
        <dbReference type="EMBL" id="CAG9997687.1"/>
    </source>
</evidence>
<organism evidence="4 5">
    <name type="scientific">Clonostachys byssicola</name>
    <dbReference type="NCBI Taxonomy" id="160290"/>
    <lineage>
        <taxon>Eukaryota</taxon>
        <taxon>Fungi</taxon>
        <taxon>Dikarya</taxon>
        <taxon>Ascomycota</taxon>
        <taxon>Pezizomycotina</taxon>
        <taxon>Sordariomycetes</taxon>
        <taxon>Hypocreomycetidae</taxon>
        <taxon>Hypocreales</taxon>
        <taxon>Bionectriaceae</taxon>
        <taxon>Clonostachys</taxon>
    </lineage>
</organism>
<comment type="similarity">
    <text evidence="1">Belongs to the SUN family.</text>
</comment>
<dbReference type="InterPro" id="IPR005556">
    <property type="entry name" value="SUN"/>
</dbReference>
<comment type="caution">
    <text evidence="4">The sequence shown here is derived from an EMBL/GenBank/DDBJ whole genome shotgun (WGS) entry which is preliminary data.</text>
</comment>
<dbReference type="AlphaFoldDB" id="A0A9N9Y8P9"/>
<evidence type="ECO:0000313" key="5">
    <source>
        <dbReference type="Proteomes" id="UP000754883"/>
    </source>
</evidence>
<sequence>MKLSLSSARAILGFAIAFSSTCDAFSHERVHQHRHLDTDLEVRHSHNAPEETSLATRGGQCQFPTDDPNLVAVTPNAKNAGWAMSPDQECKPGSYCPFACKSGMVMAQWDPDSTYTYPASMNGGLYCNKNGEIEKPFKDKPNCVDGLGSINAVNKAGKSMSWCQTVLPGNEAMLIPTVVSSSAVIAVPKSSYWCSTAAHFYINPPGTGSEGCIWGDDGKPIGNWSPYVAGANADASGQTFVKLGWNPIWEDSGLKGSIPDFGLRVECPDGGCNGLPCEIDPTSGSGSVKSSNKASGAGGSSFCVVTVSKGKTANVVAYSPGGSSSASGGKDEEKKSTSTPSVAATSTVQSTSSSSVSSSSSSSSSVVSSTLTTVSSSSSSPSSSASSTSSPSSTEESSTPTGSPTPSATGAKISSKPGGIFHENDDSSSSGATATNAQSNAQPTEATKEASTTKSDEKGIAQRKSGSPALAGLVVAFVAAAYFL</sequence>